<sequence>MNTSPGVRPRTLLLAPLIVLALLLSALVAVPGRAHAAADPLTDPLPDRPAASGIGLTVEEFASFPKTEPSPGPVTDPRLVRHARINYLSELPDGSGRMAVPDLNGKLYLVEDGTPHVYLDVGATFAPQFFASRGLGQGFGFVTFDPDFKRNGRFYTVHTELASATTVVPDWRQAATTNYHGIITEWTADDPSADTFHGTRREILRIGFAGTIHGIQQIDFNPTADPDDPDYGLLYVAVGDGGQGARNTEPQNLSLPHGKILRIDPRGSNGANGQYGIPARNPFTGTPGALGEIYAYGMRDPHRFSWDPGGSHRMYLGHIGEHAIESVYEVRAGDNFGWSEREGPFVFDKTATDPCARILPLPEDDERYGYTYPVAAYDHDPPADWNCTSDVGRAIVGGFVYRGSDLPGLRGKYIFGDLVDGRLLFADTEDMDRDSKDLARLYDLMLYDESGKRVTMQDLAGDARVDLRFGRDADGELYLLSKANGKIWKVTGTRKFASCDTDGTTLTRVMGERNWAPVTPSKWRFTGHEAILAEAGVARPGPRRPHGGCETDDEGPRRLANADRQWFHGRRWHVRRHERRRRRRR</sequence>
<proteinExistence type="predicted"/>
<feature type="domain" description="Glucose/Sorbosone dehydrogenase" evidence="3">
    <location>
        <begin position="89"/>
        <end position="432"/>
    </location>
</feature>
<dbReference type="PANTHER" id="PTHR19328:SF75">
    <property type="entry name" value="ALDOSE SUGAR DEHYDROGENASE YLII"/>
    <property type="match status" value="1"/>
</dbReference>
<evidence type="ECO:0000256" key="1">
    <source>
        <dbReference type="SAM" id="MobiDB-lite"/>
    </source>
</evidence>
<feature type="region of interest" description="Disordered" evidence="1">
    <location>
        <begin position="538"/>
        <end position="557"/>
    </location>
</feature>
<dbReference type="InterPro" id="IPR011042">
    <property type="entry name" value="6-blade_b-propeller_TolB-like"/>
</dbReference>
<evidence type="ECO:0000256" key="2">
    <source>
        <dbReference type="SAM" id="SignalP"/>
    </source>
</evidence>
<gene>
    <name evidence="4" type="ORF">FE633_05175</name>
</gene>
<accession>A0A5R9FSI1</accession>
<keyword evidence="2" id="KW-0732">Signal</keyword>
<dbReference type="Pfam" id="PF07995">
    <property type="entry name" value="GSDH"/>
    <property type="match status" value="1"/>
</dbReference>
<comment type="caution">
    <text evidence="4">The sequence shown here is derived from an EMBL/GenBank/DDBJ whole genome shotgun (WGS) entry which is preliminary data.</text>
</comment>
<organism evidence="4 5">
    <name type="scientific">Streptomyces montanus</name>
    <dbReference type="NCBI Taxonomy" id="2580423"/>
    <lineage>
        <taxon>Bacteria</taxon>
        <taxon>Bacillati</taxon>
        <taxon>Actinomycetota</taxon>
        <taxon>Actinomycetes</taxon>
        <taxon>Kitasatosporales</taxon>
        <taxon>Streptomycetaceae</taxon>
        <taxon>Streptomyces</taxon>
    </lineage>
</organism>
<feature type="chain" id="PRO_5024399785" evidence="2">
    <location>
        <begin position="37"/>
        <end position="585"/>
    </location>
</feature>
<protein>
    <submittedName>
        <fullName evidence="4">PQQ-dependent sugar dehydrogenase</fullName>
    </submittedName>
</protein>
<keyword evidence="5" id="KW-1185">Reference proteome</keyword>
<dbReference type="AlphaFoldDB" id="A0A5R9FSI1"/>
<dbReference type="PANTHER" id="PTHR19328">
    <property type="entry name" value="HEDGEHOG-INTERACTING PROTEIN"/>
    <property type="match status" value="1"/>
</dbReference>
<evidence type="ECO:0000313" key="4">
    <source>
        <dbReference type="EMBL" id="TLS46977.1"/>
    </source>
</evidence>
<dbReference type="Proteomes" id="UP000305906">
    <property type="component" value="Unassembled WGS sequence"/>
</dbReference>
<reference evidence="4 5" key="1">
    <citation type="submission" date="2019-05" db="EMBL/GenBank/DDBJ databases">
        <title>Streptomyces sp. NEAU-C151, a novel actinomycete isolated from soil.</title>
        <authorList>
            <person name="Han L."/>
            <person name="Jiang H."/>
        </authorList>
    </citation>
    <scope>NUCLEOTIDE SEQUENCE [LARGE SCALE GENOMIC DNA]</scope>
    <source>
        <strain evidence="4 5">NEAU-C151</strain>
    </source>
</reference>
<evidence type="ECO:0000259" key="3">
    <source>
        <dbReference type="Pfam" id="PF07995"/>
    </source>
</evidence>
<dbReference type="Gene3D" id="2.120.10.30">
    <property type="entry name" value="TolB, C-terminal domain"/>
    <property type="match status" value="1"/>
</dbReference>
<dbReference type="InterPro" id="IPR012938">
    <property type="entry name" value="Glc/Sorbosone_DH"/>
</dbReference>
<feature type="non-terminal residue" evidence="4">
    <location>
        <position position="585"/>
    </location>
</feature>
<evidence type="ECO:0000313" key="5">
    <source>
        <dbReference type="Proteomes" id="UP000305906"/>
    </source>
</evidence>
<dbReference type="SUPFAM" id="SSF50952">
    <property type="entry name" value="Soluble quinoprotein glucose dehydrogenase"/>
    <property type="match status" value="1"/>
</dbReference>
<dbReference type="EMBL" id="VBZC01000005">
    <property type="protein sequence ID" value="TLS46977.1"/>
    <property type="molecule type" value="Genomic_DNA"/>
</dbReference>
<feature type="signal peptide" evidence="2">
    <location>
        <begin position="1"/>
        <end position="36"/>
    </location>
</feature>
<name>A0A5R9FSI1_9ACTN</name>
<dbReference type="InterPro" id="IPR011041">
    <property type="entry name" value="Quinoprot_gluc/sorb_DH_b-prop"/>
</dbReference>